<comment type="subcellular location">
    <subcellularLocation>
        <location evidence="1">Cell outer membrane</location>
        <topology evidence="1">Peripheral membrane protein</topology>
    </subcellularLocation>
</comment>
<dbReference type="SUPFAM" id="SSF53955">
    <property type="entry name" value="Lysozyme-like"/>
    <property type="match status" value="1"/>
</dbReference>
<evidence type="ECO:0000259" key="5">
    <source>
        <dbReference type="SMART" id="SM00062"/>
    </source>
</evidence>
<feature type="domain" description="Solute-binding protein family 3/N-terminal" evidence="5">
    <location>
        <begin position="48"/>
        <end position="285"/>
    </location>
</feature>
<dbReference type="EMBL" id="BMGM01000002">
    <property type="protein sequence ID" value="GGE27588.1"/>
    <property type="molecule type" value="Genomic_DNA"/>
</dbReference>
<dbReference type="PANTHER" id="PTHR35936">
    <property type="entry name" value="MEMBRANE-BOUND LYTIC MUREIN TRANSGLYCOSYLASE F"/>
    <property type="match status" value="1"/>
</dbReference>
<evidence type="ECO:0000256" key="4">
    <source>
        <dbReference type="ARBA" id="ARBA00023237"/>
    </source>
</evidence>
<comment type="similarity">
    <text evidence="2">Belongs to the transglycosylase Slt family.</text>
</comment>
<dbReference type="Gene3D" id="3.40.190.10">
    <property type="entry name" value="Periplasmic binding protein-like II"/>
    <property type="match status" value="2"/>
</dbReference>
<comment type="caution">
    <text evidence="6">The sequence shown here is derived from an EMBL/GenBank/DDBJ whole genome shotgun (WGS) entry which is preliminary data.</text>
</comment>
<dbReference type="InterPro" id="IPR001638">
    <property type="entry name" value="Solute-binding_3/MltF_N"/>
</dbReference>
<keyword evidence="3" id="KW-0732">Signal</keyword>
<dbReference type="Pfam" id="PF01464">
    <property type="entry name" value="SLT"/>
    <property type="match status" value="1"/>
</dbReference>
<dbReference type="Proteomes" id="UP000599179">
    <property type="component" value="Unassembled WGS sequence"/>
</dbReference>
<dbReference type="CDD" id="cd13403">
    <property type="entry name" value="MLTF-like"/>
    <property type="match status" value="1"/>
</dbReference>
<sequence>MRYYYLIIIGILFSCSPSPTSETNEANLAENQYKSITLDLEGIKKRGKLRALTTYSGTSYFLYKGKAMGFEYELLERLCKKLDVGLEMVIAQDENELIEMLDRGEGDLIAYGYTILNERKNKINFTEPLYLANQVLVQRKPANWRRMKLHQIKEQMITDPIQLIDDTVSVKKNSSYAARLENLNQELGGNIVIDTIAGTLTTEEIIKKVADGELKYTVVDQNIGYINASFYPILDVSTKISFSQQIAWGVRKSSPELLAEVNEWIRDFTKTVDYHVIYNKYYKNKRRYKARVKSEFYSISDNKISPYDDLIKKYAEEIGWDWRLVASIAYQESQFKPQSESWAGAQGLMQIMPATAEALNIVDPSDPNESLRGGSAYLQEVWGKHEDITDSIQRIKFTLASYNCGYAHLKDAQRIAKRKNLSPNIWDDNVELAILDLASPEYYNSKGIRYGYVRGTEPYNYVRQIFDRYDHYKTFIKR</sequence>
<evidence type="ECO:0000256" key="3">
    <source>
        <dbReference type="ARBA" id="ARBA00022729"/>
    </source>
</evidence>
<evidence type="ECO:0000256" key="1">
    <source>
        <dbReference type="ARBA" id="ARBA00004339"/>
    </source>
</evidence>
<dbReference type="InterPro" id="IPR008258">
    <property type="entry name" value="Transglycosylase_SLT_dom_1"/>
</dbReference>
<accession>A0ABQ1SCC6</accession>
<keyword evidence="4" id="KW-0998">Cell outer membrane</keyword>
<dbReference type="SUPFAM" id="SSF53850">
    <property type="entry name" value="Periplasmic binding protein-like II"/>
    <property type="match status" value="1"/>
</dbReference>
<dbReference type="Gene3D" id="1.10.530.10">
    <property type="match status" value="1"/>
</dbReference>
<dbReference type="PROSITE" id="PS00922">
    <property type="entry name" value="TRANSGLYCOSYLASE"/>
    <property type="match status" value="1"/>
</dbReference>
<keyword evidence="4" id="KW-0472">Membrane</keyword>
<evidence type="ECO:0000313" key="7">
    <source>
        <dbReference type="Proteomes" id="UP000599179"/>
    </source>
</evidence>
<organism evidence="6 7">
    <name type="scientific">Psychroflexus planctonicus</name>
    <dbReference type="NCBI Taxonomy" id="1526575"/>
    <lineage>
        <taxon>Bacteria</taxon>
        <taxon>Pseudomonadati</taxon>
        <taxon>Bacteroidota</taxon>
        <taxon>Flavobacteriia</taxon>
        <taxon>Flavobacteriales</taxon>
        <taxon>Flavobacteriaceae</taxon>
        <taxon>Psychroflexus</taxon>
    </lineage>
</organism>
<dbReference type="Pfam" id="PF00497">
    <property type="entry name" value="SBP_bac_3"/>
    <property type="match status" value="1"/>
</dbReference>
<evidence type="ECO:0000313" key="6">
    <source>
        <dbReference type="EMBL" id="GGE27588.1"/>
    </source>
</evidence>
<dbReference type="CDD" id="cd01009">
    <property type="entry name" value="PBP2_YfhD_N"/>
    <property type="match status" value="1"/>
</dbReference>
<name>A0ABQ1SCC6_9FLAO</name>
<reference evidence="7" key="1">
    <citation type="journal article" date="2019" name="Int. J. Syst. Evol. Microbiol.">
        <title>The Global Catalogue of Microorganisms (GCM) 10K type strain sequencing project: providing services to taxonomists for standard genome sequencing and annotation.</title>
        <authorList>
            <consortium name="The Broad Institute Genomics Platform"/>
            <consortium name="The Broad Institute Genome Sequencing Center for Infectious Disease"/>
            <person name="Wu L."/>
            <person name="Ma J."/>
        </authorList>
    </citation>
    <scope>NUCLEOTIDE SEQUENCE [LARGE SCALE GENOMIC DNA]</scope>
    <source>
        <strain evidence="7">CGMCC 1.12931</strain>
    </source>
</reference>
<dbReference type="SMART" id="SM00062">
    <property type="entry name" value="PBPb"/>
    <property type="match status" value="1"/>
</dbReference>
<gene>
    <name evidence="6" type="ORF">GCM10010832_05390</name>
</gene>
<dbReference type="RefSeq" id="WP_188457551.1">
    <property type="nucleotide sequence ID" value="NZ_BMGM01000002.1"/>
</dbReference>
<proteinExistence type="inferred from homology"/>
<keyword evidence="7" id="KW-1185">Reference proteome</keyword>
<dbReference type="PROSITE" id="PS51257">
    <property type="entry name" value="PROKAR_LIPOPROTEIN"/>
    <property type="match status" value="1"/>
</dbReference>
<dbReference type="InterPro" id="IPR023346">
    <property type="entry name" value="Lysozyme-like_dom_sf"/>
</dbReference>
<evidence type="ECO:0000256" key="2">
    <source>
        <dbReference type="ARBA" id="ARBA00007734"/>
    </source>
</evidence>
<protein>
    <submittedName>
        <fullName evidence="6">Lytic transglycosylase F</fullName>
    </submittedName>
</protein>
<dbReference type="InterPro" id="IPR000189">
    <property type="entry name" value="Transglyc_AS"/>
</dbReference>